<dbReference type="SUPFAM" id="SSF46785">
    <property type="entry name" value="Winged helix' DNA-binding domain"/>
    <property type="match status" value="1"/>
</dbReference>
<dbReference type="Gene3D" id="1.10.10.10">
    <property type="entry name" value="Winged helix-like DNA-binding domain superfamily/Winged helix DNA-binding domain"/>
    <property type="match status" value="1"/>
</dbReference>
<evidence type="ECO:0000259" key="4">
    <source>
        <dbReference type="PROSITE" id="PS50949"/>
    </source>
</evidence>
<dbReference type="Gene3D" id="1.20.120.530">
    <property type="entry name" value="GntR ligand-binding domain-like"/>
    <property type="match status" value="1"/>
</dbReference>
<dbReference type="Pfam" id="PF00392">
    <property type="entry name" value="GntR"/>
    <property type="match status" value="1"/>
</dbReference>
<organism evidence="5 6">
    <name type="scientific">Desulfopila aestuarii DSM 18488</name>
    <dbReference type="NCBI Taxonomy" id="1121416"/>
    <lineage>
        <taxon>Bacteria</taxon>
        <taxon>Pseudomonadati</taxon>
        <taxon>Thermodesulfobacteriota</taxon>
        <taxon>Desulfobulbia</taxon>
        <taxon>Desulfobulbales</taxon>
        <taxon>Desulfocapsaceae</taxon>
        <taxon>Desulfopila</taxon>
    </lineage>
</organism>
<dbReference type="AlphaFoldDB" id="A0A1M7XYU1"/>
<dbReference type="InterPro" id="IPR000524">
    <property type="entry name" value="Tscrpt_reg_HTH_GntR"/>
</dbReference>
<sequence length="242" mass="27597">MVQQLRNVGRPQNLYIEAMNSIKDAIFRGDFSPGQSLPSEKELSLQLGVSRPVLREALRVLQIQGFLDVRRGSRGGTYVTDLSNISIRDNLEDLLRIGKLSMADLTQARFLLEPEVFRLAAQNATEEQLQEMEEVVHDATVTKDQKLKIKLHSDFHRLVAKASGSPIYLRFMQIIFDFMEVFAINIQPEYFQAHDDQDHEEIFAALKSRDSNLAATLAKKHAEKITGVMIKLEKQWLKSLES</sequence>
<dbReference type="GO" id="GO:0003700">
    <property type="term" value="F:DNA-binding transcription factor activity"/>
    <property type="evidence" value="ECO:0007669"/>
    <property type="project" value="InterPro"/>
</dbReference>
<dbReference type="Pfam" id="PF07729">
    <property type="entry name" value="FCD"/>
    <property type="match status" value="1"/>
</dbReference>
<dbReference type="InterPro" id="IPR036390">
    <property type="entry name" value="WH_DNA-bd_sf"/>
</dbReference>
<dbReference type="InterPro" id="IPR008920">
    <property type="entry name" value="TF_FadR/GntR_C"/>
</dbReference>
<gene>
    <name evidence="5" type="ORF">SAMN02745220_00660</name>
</gene>
<keyword evidence="2" id="KW-0238">DNA-binding</keyword>
<dbReference type="PRINTS" id="PR00035">
    <property type="entry name" value="HTHGNTR"/>
</dbReference>
<dbReference type="SUPFAM" id="SSF48008">
    <property type="entry name" value="GntR ligand-binding domain-like"/>
    <property type="match status" value="1"/>
</dbReference>
<evidence type="ECO:0000256" key="2">
    <source>
        <dbReference type="ARBA" id="ARBA00023125"/>
    </source>
</evidence>
<dbReference type="PROSITE" id="PS50949">
    <property type="entry name" value="HTH_GNTR"/>
    <property type="match status" value="1"/>
</dbReference>
<dbReference type="CDD" id="cd07377">
    <property type="entry name" value="WHTH_GntR"/>
    <property type="match status" value="1"/>
</dbReference>
<dbReference type="EMBL" id="FRFE01000002">
    <property type="protein sequence ID" value="SHO44131.1"/>
    <property type="molecule type" value="Genomic_DNA"/>
</dbReference>
<dbReference type="PANTHER" id="PTHR43537">
    <property type="entry name" value="TRANSCRIPTIONAL REGULATOR, GNTR FAMILY"/>
    <property type="match status" value="1"/>
</dbReference>
<evidence type="ECO:0000256" key="3">
    <source>
        <dbReference type="ARBA" id="ARBA00023163"/>
    </source>
</evidence>
<protein>
    <submittedName>
        <fullName evidence="5">Regulatory protein, gntR family</fullName>
    </submittedName>
</protein>
<dbReference type="GO" id="GO:0003677">
    <property type="term" value="F:DNA binding"/>
    <property type="evidence" value="ECO:0007669"/>
    <property type="project" value="UniProtKB-KW"/>
</dbReference>
<dbReference type="InterPro" id="IPR011711">
    <property type="entry name" value="GntR_C"/>
</dbReference>
<name>A0A1M7XYU1_9BACT</name>
<evidence type="ECO:0000313" key="5">
    <source>
        <dbReference type="EMBL" id="SHO44131.1"/>
    </source>
</evidence>
<keyword evidence="3" id="KW-0804">Transcription</keyword>
<dbReference type="STRING" id="1121416.SAMN02745220_00660"/>
<feature type="domain" description="HTH gntR-type" evidence="4">
    <location>
        <begin position="12"/>
        <end position="82"/>
    </location>
</feature>
<keyword evidence="1" id="KW-0805">Transcription regulation</keyword>
<evidence type="ECO:0000313" key="6">
    <source>
        <dbReference type="Proteomes" id="UP000184603"/>
    </source>
</evidence>
<accession>A0A1M7XYU1</accession>
<dbReference type="InterPro" id="IPR036388">
    <property type="entry name" value="WH-like_DNA-bd_sf"/>
</dbReference>
<evidence type="ECO:0000256" key="1">
    <source>
        <dbReference type="ARBA" id="ARBA00023015"/>
    </source>
</evidence>
<keyword evidence="6" id="KW-1185">Reference proteome</keyword>
<proteinExistence type="predicted"/>
<dbReference type="PANTHER" id="PTHR43537:SF5">
    <property type="entry name" value="UXU OPERON TRANSCRIPTIONAL REGULATOR"/>
    <property type="match status" value="1"/>
</dbReference>
<reference evidence="5 6" key="1">
    <citation type="submission" date="2016-12" db="EMBL/GenBank/DDBJ databases">
        <authorList>
            <person name="Song W.-J."/>
            <person name="Kurnit D.M."/>
        </authorList>
    </citation>
    <scope>NUCLEOTIDE SEQUENCE [LARGE SCALE GENOMIC DNA]</scope>
    <source>
        <strain evidence="5 6">DSM 18488</strain>
    </source>
</reference>
<dbReference type="SMART" id="SM00345">
    <property type="entry name" value="HTH_GNTR"/>
    <property type="match status" value="1"/>
</dbReference>
<dbReference type="Proteomes" id="UP000184603">
    <property type="component" value="Unassembled WGS sequence"/>
</dbReference>
<dbReference type="SMART" id="SM00895">
    <property type="entry name" value="FCD"/>
    <property type="match status" value="1"/>
</dbReference>